<dbReference type="OrthoDB" id="559450at2"/>
<dbReference type="PANTHER" id="PTHR33933">
    <property type="entry name" value="NUCLEOTIDYLTRANSFERASE"/>
    <property type="match status" value="1"/>
</dbReference>
<comment type="caution">
    <text evidence="2">The sequence shown here is derived from an EMBL/GenBank/DDBJ whole genome shotgun (WGS) entry which is preliminary data.</text>
</comment>
<keyword evidence="2" id="KW-0808">Transferase</keyword>
<dbReference type="AlphaFoldDB" id="A0A5C8PCL8"/>
<keyword evidence="3" id="KW-1185">Reference proteome</keyword>
<name>A0A5C8PCL8_9HYPH</name>
<dbReference type="InterPro" id="IPR041633">
    <property type="entry name" value="Polbeta"/>
</dbReference>
<dbReference type="InterPro" id="IPR043519">
    <property type="entry name" value="NT_sf"/>
</dbReference>
<accession>A0A5C8PCL8</accession>
<proteinExistence type="predicted"/>
<gene>
    <name evidence="2" type="ORF">FHP25_29700</name>
</gene>
<dbReference type="Gene3D" id="3.30.460.10">
    <property type="entry name" value="Beta Polymerase, domain 2"/>
    <property type="match status" value="1"/>
</dbReference>
<protein>
    <submittedName>
        <fullName evidence="2">Nucleotidyltransferase domain-containing protein</fullName>
    </submittedName>
</protein>
<feature type="domain" description="Polymerase beta nucleotidyltransferase" evidence="1">
    <location>
        <begin position="23"/>
        <end position="66"/>
    </location>
</feature>
<dbReference type="Proteomes" id="UP000321638">
    <property type="component" value="Unassembled WGS sequence"/>
</dbReference>
<dbReference type="CDD" id="cd05403">
    <property type="entry name" value="NT_KNTase_like"/>
    <property type="match status" value="1"/>
</dbReference>
<dbReference type="RefSeq" id="WP_147850623.1">
    <property type="nucleotide sequence ID" value="NZ_VDUZ01000042.1"/>
</dbReference>
<dbReference type="InterPro" id="IPR052548">
    <property type="entry name" value="Type_VII_TA_antitoxin"/>
</dbReference>
<evidence type="ECO:0000259" key="1">
    <source>
        <dbReference type="Pfam" id="PF18765"/>
    </source>
</evidence>
<organism evidence="2 3">
    <name type="scientific">Vineibacter terrae</name>
    <dbReference type="NCBI Taxonomy" id="2586908"/>
    <lineage>
        <taxon>Bacteria</taxon>
        <taxon>Pseudomonadati</taxon>
        <taxon>Pseudomonadota</taxon>
        <taxon>Alphaproteobacteria</taxon>
        <taxon>Hyphomicrobiales</taxon>
        <taxon>Vineibacter</taxon>
    </lineage>
</organism>
<evidence type="ECO:0000313" key="2">
    <source>
        <dbReference type="EMBL" id="TXL71553.1"/>
    </source>
</evidence>
<dbReference type="Pfam" id="PF18765">
    <property type="entry name" value="Polbeta"/>
    <property type="match status" value="1"/>
</dbReference>
<sequence>MPEPDLSLVREFKRRAEAALPGRIAKVVLYGSRARNDARPDSDWDVAVFVHGKPAAHEQDALSDIGFDLLMEVGEHIHPIALDTARAEEDSWFMETVRRDGRAA</sequence>
<dbReference type="EMBL" id="VDUZ01000042">
    <property type="protein sequence ID" value="TXL71553.1"/>
    <property type="molecule type" value="Genomic_DNA"/>
</dbReference>
<evidence type="ECO:0000313" key="3">
    <source>
        <dbReference type="Proteomes" id="UP000321638"/>
    </source>
</evidence>
<dbReference type="GO" id="GO:0016740">
    <property type="term" value="F:transferase activity"/>
    <property type="evidence" value="ECO:0007669"/>
    <property type="project" value="UniProtKB-KW"/>
</dbReference>
<reference evidence="2 3" key="1">
    <citation type="submission" date="2019-06" db="EMBL/GenBank/DDBJ databases">
        <title>New taxonomy in bacterial strain CC-CFT640, isolated from vineyard.</title>
        <authorList>
            <person name="Lin S.-Y."/>
            <person name="Tsai C.-F."/>
            <person name="Young C.-C."/>
        </authorList>
    </citation>
    <scope>NUCLEOTIDE SEQUENCE [LARGE SCALE GENOMIC DNA]</scope>
    <source>
        <strain evidence="2 3">CC-CFT640</strain>
    </source>
</reference>
<dbReference type="PANTHER" id="PTHR33933:SF1">
    <property type="entry name" value="PROTEIN ADENYLYLTRANSFERASE MNTA-RELATED"/>
    <property type="match status" value="1"/>
</dbReference>
<dbReference type="SUPFAM" id="SSF81301">
    <property type="entry name" value="Nucleotidyltransferase"/>
    <property type="match status" value="1"/>
</dbReference>